<reference evidence="4" key="1">
    <citation type="journal article" date="2019" name="bioRxiv">
        <title>The Genome of the Zebra Mussel, Dreissena polymorpha: A Resource for Invasive Species Research.</title>
        <authorList>
            <person name="McCartney M.A."/>
            <person name="Auch B."/>
            <person name="Kono T."/>
            <person name="Mallez S."/>
            <person name="Zhang Y."/>
            <person name="Obille A."/>
            <person name="Becker A."/>
            <person name="Abrahante J.E."/>
            <person name="Garbe J."/>
            <person name="Badalamenti J.P."/>
            <person name="Herman A."/>
            <person name="Mangelson H."/>
            <person name="Liachko I."/>
            <person name="Sullivan S."/>
            <person name="Sone E.D."/>
            <person name="Koren S."/>
            <person name="Silverstein K.A.T."/>
            <person name="Beckman K.B."/>
            <person name="Gohl D.M."/>
        </authorList>
    </citation>
    <scope>NUCLEOTIDE SEQUENCE</scope>
    <source>
        <strain evidence="4">Duluth1</strain>
        <tissue evidence="4">Whole animal</tissue>
    </source>
</reference>
<dbReference type="InterPro" id="IPR036322">
    <property type="entry name" value="WD40_repeat_dom_sf"/>
</dbReference>
<dbReference type="PANTHER" id="PTHR14085:SF3">
    <property type="entry name" value="WD REPEAT-CONTAINING PROTEIN 46"/>
    <property type="match status" value="1"/>
</dbReference>
<dbReference type="EMBL" id="JAIWYP010000007">
    <property type="protein sequence ID" value="KAH3798666.1"/>
    <property type="molecule type" value="Genomic_DNA"/>
</dbReference>
<dbReference type="PROSITE" id="PS50082">
    <property type="entry name" value="WD_REPEATS_2"/>
    <property type="match status" value="1"/>
</dbReference>
<comment type="caution">
    <text evidence="4">The sequence shown here is derived from an EMBL/GenBank/DDBJ whole genome shotgun (WGS) entry which is preliminary data.</text>
</comment>
<dbReference type="PROSITE" id="PS50294">
    <property type="entry name" value="WD_REPEATS_REGION"/>
    <property type="match status" value="1"/>
</dbReference>
<gene>
    <name evidence="4" type="ORF">DPMN_152268</name>
</gene>
<proteinExistence type="predicted"/>
<dbReference type="Proteomes" id="UP000828390">
    <property type="component" value="Unassembled WGS sequence"/>
</dbReference>
<dbReference type="InterPro" id="IPR040315">
    <property type="entry name" value="WDR46/Utp7"/>
</dbReference>
<dbReference type="Gene3D" id="2.130.10.10">
    <property type="entry name" value="YVTN repeat-like/Quinoprotein amine dehydrogenase"/>
    <property type="match status" value="1"/>
</dbReference>
<dbReference type="InterPro" id="IPR015943">
    <property type="entry name" value="WD40/YVTN_repeat-like_dom_sf"/>
</dbReference>
<evidence type="ECO:0000256" key="2">
    <source>
        <dbReference type="ARBA" id="ARBA00022737"/>
    </source>
</evidence>
<keyword evidence="2" id="KW-0677">Repeat</keyword>
<feature type="repeat" description="WD" evidence="3">
    <location>
        <begin position="1"/>
        <end position="23"/>
    </location>
</feature>
<reference evidence="4" key="2">
    <citation type="submission" date="2020-11" db="EMBL/GenBank/DDBJ databases">
        <authorList>
            <person name="McCartney M.A."/>
            <person name="Auch B."/>
            <person name="Kono T."/>
            <person name="Mallez S."/>
            <person name="Becker A."/>
            <person name="Gohl D.M."/>
            <person name="Silverstein K.A.T."/>
            <person name="Koren S."/>
            <person name="Bechman K.B."/>
            <person name="Herman A."/>
            <person name="Abrahante J.E."/>
            <person name="Garbe J."/>
        </authorList>
    </citation>
    <scope>NUCLEOTIDE SEQUENCE</scope>
    <source>
        <strain evidence="4">Duluth1</strain>
        <tissue evidence="4">Whole animal</tissue>
    </source>
</reference>
<keyword evidence="1 3" id="KW-0853">WD repeat</keyword>
<keyword evidence="5" id="KW-1185">Reference proteome</keyword>
<sequence>MATSGIDRTLKIWDLRTYKMLHSYKVPMGAGQMAFSQQGLLATGMGNIVQVCVRHGQY</sequence>
<name>A0A9D4J3Q5_DREPO</name>
<dbReference type="GO" id="GO:0000462">
    <property type="term" value="P:maturation of SSU-rRNA from tricistronic rRNA transcript (SSU-rRNA, 5.8S rRNA, LSU-rRNA)"/>
    <property type="evidence" value="ECO:0007669"/>
    <property type="project" value="TreeGrafter"/>
</dbReference>
<evidence type="ECO:0000256" key="1">
    <source>
        <dbReference type="ARBA" id="ARBA00022574"/>
    </source>
</evidence>
<dbReference type="SUPFAM" id="SSF50978">
    <property type="entry name" value="WD40 repeat-like"/>
    <property type="match status" value="1"/>
</dbReference>
<evidence type="ECO:0000256" key="3">
    <source>
        <dbReference type="PROSITE-ProRule" id="PRU00221"/>
    </source>
</evidence>
<dbReference type="InterPro" id="IPR019775">
    <property type="entry name" value="WD40_repeat_CS"/>
</dbReference>
<dbReference type="GO" id="GO:0032040">
    <property type="term" value="C:small-subunit processome"/>
    <property type="evidence" value="ECO:0007669"/>
    <property type="project" value="TreeGrafter"/>
</dbReference>
<dbReference type="InterPro" id="IPR001680">
    <property type="entry name" value="WD40_rpt"/>
</dbReference>
<dbReference type="AlphaFoldDB" id="A0A9D4J3Q5"/>
<evidence type="ECO:0000313" key="5">
    <source>
        <dbReference type="Proteomes" id="UP000828390"/>
    </source>
</evidence>
<evidence type="ECO:0000313" key="4">
    <source>
        <dbReference type="EMBL" id="KAH3798666.1"/>
    </source>
</evidence>
<dbReference type="GO" id="GO:0030686">
    <property type="term" value="C:90S preribosome"/>
    <property type="evidence" value="ECO:0007669"/>
    <property type="project" value="TreeGrafter"/>
</dbReference>
<dbReference type="PROSITE" id="PS00678">
    <property type="entry name" value="WD_REPEATS_1"/>
    <property type="match status" value="1"/>
</dbReference>
<accession>A0A9D4J3Q5</accession>
<protein>
    <submittedName>
        <fullName evidence="4">Uncharacterized protein</fullName>
    </submittedName>
</protein>
<dbReference type="PANTHER" id="PTHR14085">
    <property type="entry name" value="WD-REPEAT PROTEIN BING4"/>
    <property type="match status" value="1"/>
</dbReference>
<organism evidence="4 5">
    <name type="scientific">Dreissena polymorpha</name>
    <name type="common">Zebra mussel</name>
    <name type="synonym">Mytilus polymorpha</name>
    <dbReference type="NCBI Taxonomy" id="45954"/>
    <lineage>
        <taxon>Eukaryota</taxon>
        <taxon>Metazoa</taxon>
        <taxon>Spiralia</taxon>
        <taxon>Lophotrochozoa</taxon>
        <taxon>Mollusca</taxon>
        <taxon>Bivalvia</taxon>
        <taxon>Autobranchia</taxon>
        <taxon>Heteroconchia</taxon>
        <taxon>Euheterodonta</taxon>
        <taxon>Imparidentia</taxon>
        <taxon>Neoheterodontei</taxon>
        <taxon>Myida</taxon>
        <taxon>Dreissenoidea</taxon>
        <taxon>Dreissenidae</taxon>
        <taxon>Dreissena</taxon>
    </lineage>
</organism>